<evidence type="ECO:0000256" key="2">
    <source>
        <dbReference type="SAM" id="Phobius"/>
    </source>
</evidence>
<organism evidence="3 4">
    <name type="scientific">Eutypa lata (strain UCR-EL1)</name>
    <name type="common">Grapevine dieback disease fungus</name>
    <name type="synonym">Eutypa armeniacae</name>
    <dbReference type="NCBI Taxonomy" id="1287681"/>
    <lineage>
        <taxon>Eukaryota</taxon>
        <taxon>Fungi</taxon>
        <taxon>Dikarya</taxon>
        <taxon>Ascomycota</taxon>
        <taxon>Pezizomycotina</taxon>
        <taxon>Sordariomycetes</taxon>
        <taxon>Xylariomycetidae</taxon>
        <taxon>Xylariales</taxon>
        <taxon>Diatrypaceae</taxon>
        <taxon>Eutypa</taxon>
    </lineage>
</organism>
<feature type="compositionally biased region" description="Low complexity" evidence="1">
    <location>
        <begin position="29"/>
        <end position="42"/>
    </location>
</feature>
<accession>M7TEK8</accession>
<feature type="transmembrane region" description="Helical" evidence="2">
    <location>
        <begin position="161"/>
        <end position="180"/>
    </location>
</feature>
<dbReference type="OrthoDB" id="5394254at2759"/>
<keyword evidence="2" id="KW-0812">Transmembrane</keyword>
<dbReference type="STRING" id="1287681.M7TEK8"/>
<evidence type="ECO:0000313" key="4">
    <source>
        <dbReference type="Proteomes" id="UP000012174"/>
    </source>
</evidence>
<feature type="transmembrane region" description="Helical" evidence="2">
    <location>
        <begin position="81"/>
        <end position="104"/>
    </location>
</feature>
<keyword evidence="4" id="KW-1185">Reference proteome</keyword>
<evidence type="ECO:0000313" key="3">
    <source>
        <dbReference type="EMBL" id="EMR68366.1"/>
    </source>
</evidence>
<feature type="transmembrane region" description="Helical" evidence="2">
    <location>
        <begin position="363"/>
        <end position="384"/>
    </location>
</feature>
<gene>
    <name evidence="3" type="ORF">UCREL1_4611</name>
</gene>
<protein>
    <submittedName>
        <fullName evidence="3">Uncharacterized protein</fullName>
    </submittedName>
</protein>
<keyword evidence="2" id="KW-0472">Membrane</keyword>
<dbReference type="eggNOG" id="ENOG502RZT9">
    <property type="taxonomic scope" value="Eukaryota"/>
</dbReference>
<feature type="transmembrane region" description="Helical" evidence="2">
    <location>
        <begin position="216"/>
        <end position="239"/>
    </location>
</feature>
<feature type="compositionally biased region" description="Polar residues" evidence="1">
    <location>
        <begin position="16"/>
        <end position="28"/>
    </location>
</feature>
<feature type="transmembrane region" description="Helical" evidence="2">
    <location>
        <begin position="332"/>
        <end position="351"/>
    </location>
</feature>
<dbReference type="AlphaFoldDB" id="M7TEK8"/>
<dbReference type="KEGG" id="ela:UCREL1_4611"/>
<feature type="compositionally biased region" description="Low complexity" evidence="1">
    <location>
        <begin position="60"/>
        <end position="73"/>
    </location>
</feature>
<dbReference type="OMA" id="YLLTTFY"/>
<reference evidence="4" key="1">
    <citation type="journal article" date="2013" name="Genome Announc.">
        <title>Draft genome sequence of the grapevine dieback fungus Eutypa lata UCR-EL1.</title>
        <authorList>
            <person name="Blanco-Ulate B."/>
            <person name="Rolshausen P.E."/>
            <person name="Cantu D."/>
        </authorList>
    </citation>
    <scope>NUCLEOTIDE SEQUENCE [LARGE SCALE GENOMIC DNA]</scope>
    <source>
        <strain evidence="4">UCR-EL1</strain>
    </source>
</reference>
<dbReference type="EMBL" id="KB706250">
    <property type="protein sequence ID" value="EMR68366.1"/>
    <property type="molecule type" value="Genomic_DNA"/>
</dbReference>
<proteinExistence type="predicted"/>
<feature type="region of interest" description="Disordered" evidence="1">
    <location>
        <begin position="1"/>
        <end position="73"/>
    </location>
</feature>
<keyword evidence="2" id="KW-1133">Transmembrane helix</keyword>
<dbReference type="HOGENOM" id="CLU_042059_1_1_1"/>
<name>M7TEK8_EUTLA</name>
<sequence>MRTRGRKQQVEDNAAVASSSDGGSQVAKTSSSSMSPTPAANNKHAPPVSPSVVRIRKVESSGGSRSTASSSASQQQSKIPALLRFPLIVILNMALSAVGSALAYPYTKAVVAAHERPLEAWDEAAVVLGWRVVELALGWFGNYDSYDLTAMNVLSHGPPLYLLYAFYEVPAPALLLSLAIETLSTYVPFRLLRPLSRAHADPRRAPNAEIVADRPIALLTTLLAGAIYSVTLFTAYATYLPTYMAVYFRGLPSLSAAYLDGAGATTWVNGMLPSSLALGFAARAFVFTPSEAADVDERRRREVDRFDPETASLAETVRWNGWWGWSDQTRAVVRRTVLLSVVTGANAFIHARLAVRGVETEGAVAWAAVWVVAAALTGVALGFVGSV</sequence>
<dbReference type="Proteomes" id="UP000012174">
    <property type="component" value="Unassembled WGS sequence"/>
</dbReference>
<evidence type="ECO:0000256" key="1">
    <source>
        <dbReference type="SAM" id="MobiDB-lite"/>
    </source>
</evidence>